<reference evidence="2 3" key="1">
    <citation type="journal article" date="2012" name="J. Bacteriol.">
        <title>Genome Sequence of Fibrella aestuarina BUZ 2T, a Filamentous Marine Bacterium.</title>
        <authorList>
            <person name="Filippini M."/>
            <person name="Qi W."/>
            <person name="Blom J."/>
            <person name="Goesmann A."/>
            <person name="Smits T.H."/>
            <person name="Bagheri H.C."/>
        </authorList>
    </citation>
    <scope>NUCLEOTIDE SEQUENCE [LARGE SCALE GENOMIC DNA]</scope>
    <source>
        <strain evidence="3">BUZ 2T</strain>
    </source>
</reference>
<dbReference type="eggNOG" id="ENOG5032YUQ">
    <property type="taxonomic scope" value="Bacteria"/>
</dbReference>
<dbReference type="EMBL" id="HE796683">
    <property type="protein sequence ID" value="CCH01342.1"/>
    <property type="molecule type" value="Genomic_DNA"/>
</dbReference>
<dbReference type="HOGENOM" id="CLU_175449_0_0_10"/>
<gene>
    <name evidence="2" type="ORF">FAES_3334</name>
</gene>
<dbReference type="KEGG" id="fae:FAES_3334"/>
<proteinExistence type="predicted"/>
<evidence type="ECO:0000256" key="1">
    <source>
        <dbReference type="SAM" id="Phobius"/>
    </source>
</evidence>
<protein>
    <submittedName>
        <fullName evidence="2">Uncharacterized protein</fullName>
    </submittedName>
</protein>
<accession>I0KB39</accession>
<dbReference type="PATRIC" id="fig|1166018.3.peg.5108"/>
<keyword evidence="3" id="KW-1185">Reference proteome</keyword>
<sequence length="84" mass="8954">MFSAKDYSVMTLDELLSEKKAMKSGTIATAFVIGMLVGVAVWSAVGGKFLLTIGLLGAAMFIGNKNSKARKAIQTEIQRRQSVG</sequence>
<dbReference type="AlphaFoldDB" id="I0KB39"/>
<dbReference type="Proteomes" id="UP000011058">
    <property type="component" value="Chromosome"/>
</dbReference>
<name>I0KB39_9BACT</name>
<keyword evidence="1" id="KW-0472">Membrane</keyword>
<keyword evidence="1" id="KW-0812">Transmembrane</keyword>
<dbReference type="OrthoDB" id="887293at2"/>
<keyword evidence="1" id="KW-1133">Transmembrane helix</keyword>
<evidence type="ECO:0000313" key="2">
    <source>
        <dbReference type="EMBL" id="CCH01342.1"/>
    </source>
</evidence>
<organism evidence="2 3">
    <name type="scientific">Fibrella aestuarina BUZ 2</name>
    <dbReference type="NCBI Taxonomy" id="1166018"/>
    <lineage>
        <taxon>Bacteria</taxon>
        <taxon>Pseudomonadati</taxon>
        <taxon>Bacteroidota</taxon>
        <taxon>Cytophagia</taxon>
        <taxon>Cytophagales</taxon>
        <taxon>Spirosomataceae</taxon>
        <taxon>Fibrella</taxon>
    </lineage>
</organism>
<feature type="transmembrane region" description="Helical" evidence="1">
    <location>
        <begin position="48"/>
        <end position="64"/>
    </location>
</feature>
<evidence type="ECO:0000313" key="3">
    <source>
        <dbReference type="Proteomes" id="UP000011058"/>
    </source>
</evidence>
<dbReference type="RefSeq" id="WP_015332441.1">
    <property type="nucleotide sequence ID" value="NC_020054.1"/>
</dbReference>